<protein>
    <recommendedName>
        <fullName evidence="2">HTH CENPB-type domain-containing protein</fullName>
    </recommendedName>
</protein>
<dbReference type="OrthoDB" id="10072016at2759"/>
<organism evidence="3 4">
    <name type="scientific">Brachionus calyciflorus</name>
    <dbReference type="NCBI Taxonomy" id="104777"/>
    <lineage>
        <taxon>Eukaryota</taxon>
        <taxon>Metazoa</taxon>
        <taxon>Spiralia</taxon>
        <taxon>Gnathifera</taxon>
        <taxon>Rotifera</taxon>
        <taxon>Eurotatoria</taxon>
        <taxon>Monogononta</taxon>
        <taxon>Pseudotrocha</taxon>
        <taxon>Ploima</taxon>
        <taxon>Brachionidae</taxon>
        <taxon>Brachionus</taxon>
    </lineage>
</organism>
<dbReference type="GO" id="GO:0005634">
    <property type="term" value="C:nucleus"/>
    <property type="evidence" value="ECO:0007669"/>
    <property type="project" value="TreeGrafter"/>
</dbReference>
<dbReference type="GO" id="GO:0003677">
    <property type="term" value="F:DNA binding"/>
    <property type="evidence" value="ECO:0007669"/>
    <property type="project" value="UniProtKB-KW"/>
</dbReference>
<dbReference type="EMBL" id="CAJNOC010000152">
    <property type="protein sequence ID" value="CAF0720027.1"/>
    <property type="molecule type" value="Genomic_DNA"/>
</dbReference>
<keyword evidence="4" id="KW-1185">Reference proteome</keyword>
<evidence type="ECO:0000313" key="3">
    <source>
        <dbReference type="EMBL" id="CAF0720027.1"/>
    </source>
</evidence>
<dbReference type="Gene3D" id="1.10.10.60">
    <property type="entry name" value="Homeodomain-like"/>
    <property type="match status" value="1"/>
</dbReference>
<accession>A0A813MEB0</accession>
<gene>
    <name evidence="3" type="ORF">OXX778_LOCUS2083</name>
</gene>
<dbReference type="PROSITE" id="PS51253">
    <property type="entry name" value="HTH_CENPB"/>
    <property type="match status" value="1"/>
</dbReference>
<evidence type="ECO:0000256" key="1">
    <source>
        <dbReference type="ARBA" id="ARBA00023125"/>
    </source>
</evidence>
<dbReference type="Proteomes" id="UP000663879">
    <property type="component" value="Unassembled WGS sequence"/>
</dbReference>
<sequence>MSGRRYVRYNLAFKQKVIKFAESTSKNKASKAFKVSRKQIIKWIAKKQKIFDSPGRLTRARVRRDDTAMYPDLENELKAWILKQRLLGYVVDGKSIKKQALEISTRDHLNFSASNGWFSRFLKRSNFVLRRITTSGKDLPSNCRDVVFDFINKCRHELNNVPRASIINFDETSIYIDSRSNYTYDQQGARRVPATTSGNEKTRISVCFAASANGYKFKPLIVIQRVNPLKNYEPPANVIVVYNKNGVFNQDMVFDCVLKRSIALPTQKMILFPIRNNFVFNCTVLSNLVFDS</sequence>
<feature type="domain" description="HTH CENPB-type" evidence="2">
    <location>
        <begin position="61"/>
        <end position="131"/>
    </location>
</feature>
<reference evidence="3" key="1">
    <citation type="submission" date="2021-02" db="EMBL/GenBank/DDBJ databases">
        <authorList>
            <person name="Nowell W R."/>
        </authorList>
    </citation>
    <scope>NUCLEOTIDE SEQUENCE</scope>
    <source>
        <strain evidence="3">Ploen Becks lab</strain>
    </source>
</reference>
<dbReference type="AlphaFoldDB" id="A0A813MEB0"/>
<name>A0A813MEB0_9BILA</name>
<dbReference type="Pfam" id="PF03221">
    <property type="entry name" value="HTH_Tnp_Tc5"/>
    <property type="match status" value="1"/>
</dbReference>
<dbReference type="PANTHER" id="PTHR19303">
    <property type="entry name" value="TRANSPOSON"/>
    <property type="match status" value="1"/>
</dbReference>
<dbReference type="InterPro" id="IPR009057">
    <property type="entry name" value="Homeodomain-like_sf"/>
</dbReference>
<dbReference type="SUPFAM" id="SSF46689">
    <property type="entry name" value="Homeodomain-like"/>
    <property type="match status" value="1"/>
</dbReference>
<comment type="caution">
    <text evidence="3">The sequence shown here is derived from an EMBL/GenBank/DDBJ whole genome shotgun (WGS) entry which is preliminary data.</text>
</comment>
<evidence type="ECO:0000259" key="2">
    <source>
        <dbReference type="PROSITE" id="PS51253"/>
    </source>
</evidence>
<dbReference type="SMART" id="SM00674">
    <property type="entry name" value="CENPB"/>
    <property type="match status" value="1"/>
</dbReference>
<evidence type="ECO:0000313" key="4">
    <source>
        <dbReference type="Proteomes" id="UP000663879"/>
    </source>
</evidence>
<dbReference type="InterPro" id="IPR006600">
    <property type="entry name" value="HTH_CenpB_DNA-bd_dom"/>
</dbReference>
<keyword evidence="1" id="KW-0238">DNA-binding</keyword>
<proteinExistence type="predicted"/>
<dbReference type="InterPro" id="IPR050863">
    <property type="entry name" value="CenT-Element_Derived"/>
</dbReference>